<dbReference type="GO" id="GO:1990904">
    <property type="term" value="C:ribonucleoprotein complex"/>
    <property type="evidence" value="ECO:0007669"/>
    <property type="project" value="UniProtKB-KW"/>
</dbReference>
<dbReference type="AlphaFoldDB" id="A0A650ARC4"/>
<dbReference type="EMBL" id="MN642087">
    <property type="protein sequence ID" value="QGP70641.1"/>
    <property type="molecule type" value="Genomic_DNA"/>
</dbReference>
<keyword evidence="1 4" id="KW-0689">Ribosomal protein</keyword>
<gene>
    <name evidence="4" type="primary">rps10</name>
</gene>
<proteinExistence type="predicted"/>
<reference evidence="4" key="1">
    <citation type="submission" date="2019-11" db="EMBL/GenBank/DDBJ databases">
        <title>Complete mitogenomes of the chlorophyte green algae Scherffelia dubia and Tetraselmis sp. CCMP 881 (Chlorodendrophyceae).</title>
        <authorList>
            <person name="Turmel M."/>
            <person name="Otis C."/>
            <person name="de Cambiaire J.-C."/>
            <person name="Lemieux C."/>
        </authorList>
    </citation>
    <scope>NUCLEOTIDE SEQUENCE</scope>
</reference>
<geneLocation type="mitochondrion" evidence="4"/>
<evidence type="ECO:0000256" key="2">
    <source>
        <dbReference type="ARBA" id="ARBA00023274"/>
    </source>
</evidence>
<name>A0A650ARC4_9CHLO</name>
<dbReference type="Pfam" id="PF00338">
    <property type="entry name" value="Ribosomal_S10"/>
    <property type="match status" value="1"/>
</dbReference>
<evidence type="ECO:0000259" key="3">
    <source>
        <dbReference type="Pfam" id="PF00338"/>
    </source>
</evidence>
<dbReference type="InterPro" id="IPR027486">
    <property type="entry name" value="Ribosomal_uS10_dom"/>
</dbReference>
<keyword evidence="4" id="KW-0496">Mitochondrion</keyword>
<accession>A0A650ARC4</accession>
<sequence>MIFVQFHIKSYRKDLLIKTFSSFEKLGLILSADEELIFHQRLSKSKKRKLTVIRSPHVHKKSREQFSSNSYYSIFTVQLSNINVLLQMLKSCSFYGVQFKVVLESHSSILLDESF</sequence>
<dbReference type="GO" id="GO:0005840">
    <property type="term" value="C:ribosome"/>
    <property type="evidence" value="ECO:0007669"/>
    <property type="project" value="UniProtKB-KW"/>
</dbReference>
<keyword evidence="2" id="KW-0687">Ribonucleoprotein</keyword>
<dbReference type="SUPFAM" id="SSF54999">
    <property type="entry name" value="Ribosomal protein S10"/>
    <property type="match status" value="1"/>
</dbReference>
<dbReference type="InterPro" id="IPR036838">
    <property type="entry name" value="Ribosomal_uS10_dom_sf"/>
</dbReference>
<organism evidence="4">
    <name type="scientific">Tetraselmis sp. CCMP 881</name>
    <dbReference type="NCBI Taxonomy" id="1812852"/>
    <lineage>
        <taxon>Eukaryota</taxon>
        <taxon>Viridiplantae</taxon>
        <taxon>Chlorophyta</taxon>
        <taxon>core chlorophytes</taxon>
        <taxon>Chlorodendrophyceae</taxon>
        <taxon>Chlorodendrales</taxon>
        <taxon>Chlorodendraceae</taxon>
        <taxon>Tetraselmis</taxon>
    </lineage>
</organism>
<protein>
    <submittedName>
        <fullName evidence="4">Ribosomal protein S10</fullName>
    </submittedName>
</protein>
<evidence type="ECO:0000313" key="4">
    <source>
        <dbReference type="EMBL" id="QGP70641.1"/>
    </source>
</evidence>
<feature type="domain" description="Small ribosomal subunit protein uS10" evidence="3">
    <location>
        <begin position="8"/>
        <end position="101"/>
    </location>
</feature>
<dbReference type="Gene3D" id="3.30.70.600">
    <property type="entry name" value="Ribosomal protein S10 domain"/>
    <property type="match status" value="1"/>
</dbReference>
<evidence type="ECO:0000256" key="1">
    <source>
        <dbReference type="ARBA" id="ARBA00022980"/>
    </source>
</evidence>